<feature type="compositionally biased region" description="Basic and acidic residues" evidence="1">
    <location>
        <begin position="1989"/>
        <end position="2018"/>
    </location>
</feature>
<feature type="compositionally biased region" description="Basic and acidic residues" evidence="1">
    <location>
        <begin position="3405"/>
        <end position="3414"/>
    </location>
</feature>
<feature type="compositionally biased region" description="Polar residues" evidence="1">
    <location>
        <begin position="866"/>
        <end position="877"/>
    </location>
</feature>
<feature type="compositionally biased region" description="Polar residues" evidence="1">
    <location>
        <begin position="401"/>
        <end position="410"/>
    </location>
</feature>
<reference evidence="3" key="1">
    <citation type="submission" date="2017-01" db="EMBL/GenBank/DDBJ databases">
        <title>Comparative genomics of anhydrobiosis in the tardigrade Hypsibius dujardini.</title>
        <authorList>
            <person name="Yoshida Y."/>
            <person name="Koutsovoulos G."/>
            <person name="Laetsch D."/>
            <person name="Stevens L."/>
            <person name="Kumar S."/>
            <person name="Horikawa D."/>
            <person name="Ishino K."/>
            <person name="Komine S."/>
            <person name="Tomita M."/>
            <person name="Blaxter M."/>
            <person name="Arakawa K."/>
        </authorList>
    </citation>
    <scope>NUCLEOTIDE SEQUENCE [LARGE SCALE GENOMIC DNA]</scope>
    <source>
        <strain evidence="3">Z151</strain>
    </source>
</reference>
<gene>
    <name evidence="2" type="ORF">BV898_00864</name>
</gene>
<feature type="compositionally biased region" description="Polar residues" evidence="1">
    <location>
        <begin position="932"/>
        <end position="943"/>
    </location>
</feature>
<feature type="region of interest" description="Disordered" evidence="1">
    <location>
        <begin position="3530"/>
        <end position="3564"/>
    </location>
</feature>
<feature type="compositionally biased region" description="Basic and acidic residues" evidence="1">
    <location>
        <begin position="950"/>
        <end position="962"/>
    </location>
</feature>
<feature type="region of interest" description="Disordered" evidence="1">
    <location>
        <begin position="1"/>
        <end position="109"/>
    </location>
</feature>
<feature type="compositionally biased region" description="Polar residues" evidence="1">
    <location>
        <begin position="2396"/>
        <end position="2417"/>
    </location>
</feature>
<feature type="compositionally biased region" description="Basic and acidic residues" evidence="1">
    <location>
        <begin position="3004"/>
        <end position="3015"/>
    </location>
</feature>
<feature type="compositionally biased region" description="Basic and acidic residues" evidence="1">
    <location>
        <begin position="3310"/>
        <end position="3339"/>
    </location>
</feature>
<feature type="compositionally biased region" description="Polar residues" evidence="1">
    <location>
        <begin position="2319"/>
        <end position="2329"/>
    </location>
</feature>
<feature type="compositionally biased region" description="Basic and acidic residues" evidence="1">
    <location>
        <begin position="513"/>
        <end position="567"/>
    </location>
</feature>
<feature type="compositionally biased region" description="Basic and acidic residues" evidence="1">
    <location>
        <begin position="2293"/>
        <end position="2317"/>
    </location>
</feature>
<dbReference type="EMBL" id="MTYJ01000003">
    <property type="protein sequence ID" value="OQV25175.1"/>
    <property type="molecule type" value="Genomic_DNA"/>
</dbReference>
<proteinExistence type="predicted"/>
<keyword evidence="3" id="KW-1185">Reference proteome</keyword>
<feature type="region of interest" description="Disordered" evidence="1">
    <location>
        <begin position="2586"/>
        <end position="2613"/>
    </location>
</feature>
<sequence>MVVAVQTGEPITAIIPARPSSSSSRNGSHGRPADEPVLEIKQKSSSRHEKRTKRDYYRHSGDGKQPPIEYVYTYSEETPKPGSSSDPNGARNSNGTLTDLVPVNGNGPSGKIECTLGEDGNLVVKIRGKPDSVPLDPSNLPIKLPDGWQLKEIQTNQRSRKTERSRKTRIKDEVLVEDEANENAVVVYNEHTLPVNGEMGVHETDQEQFGHADEEEYVHGERDGLTFVQKKSKKYEQGPAGLTSRIEESRSEEGIDFDHPNNKQRSSRNLHSLMERTENAKRKFSKQSVTDEKVTEKHTSNVMYFDGNSSSAGGPAENLRDDRRQTSARNEYSSRSDVRGRGDHHQQHNHDIIVESPDDTPYNSLDRRHHRHQQHQEEIVNVDDRYRYHNGDRVGDAAANYDSSNYSTLDRSQRRHETDVTETDRELYREDLFGPGGTHRYHPPRQERTDHTTEREVLREDIYGPGGKSRYPEPPSSYGDERSERVSERELYREDIYGPDGKRRLPGTGSVTDRTDQTTERELLREDIFGPDGKRRSPRGRDLDERSEQTIEKELYREDIYDPDGRRLPGTGSVNERTDQTTEREFSREDLYGPDGKRRSPRGRDLDDRSEQTTERELFREDIYGPNGGRRIPERSGLNERTDQTVEKNVYRESIYGPSPLPGTNFRPSSLIPTVRDDSLYQRSDTRNSNLTDLTDIRNANSRQGNYNDTNVETSTTQRTDITEKYRNGVEVASRPIQNAHRQETFSENLERTSVAGSYPRHPHFGSRDTVVENTERTDTAEHFVVQPGASHQQPLARPSDSRQTEKSENVTITEHRRNKSPPGTLYTEVEFLNDHKPREQVTERSERTDVSKIYHSEVPVKGRQPSGQNPKSSSYSELRRVDRAEDLRETSSLIDHRTDIRENFEGPIKASQPTSSTNRIDNTERVEEFRSSQTFQSGQSGPVQPARGTDADTERSTKRTDATSMVTTSEITVNGVKSPSPPPLGQTEQRVKGNKERVTIDDRYRVVGRSDEQQQPRPQTFYSGTDQQTTGQSNVKTEEAYRRQTDSVRDSNYNQHVVTEKEKQHRSHSRLTEASSTGERIVPIGGSGVVPESLIPPFSRQSSRLSSVDLSEIKAADHLDNQVLKDRGNLAQNGSMGQRRPPTRNPVKYHFGDENGPDDVLSNSDTTLPTHFGGAPFRPTVTAPRGQSVASSDLYVDRGAYDRTNKSTVTQQQSQQRTMRDDRVLINYTDTSTKPDWVSNIDQHFSGQRNVHHNIHYARENVTSPTPRIEEIVTIPGSTVITVNGEHEPVHGIVTEPGDRPLLPVAHPIERDVVHQSEKGSKYGFTRVTESKGFKQSAKEKVQYQERQENTRQISVSYSVPGRGKETREYTWDGIHEQPEEKITFQEDREHRKDVSLTLGLDSLQPRLPQRPTSTTTERTQTTDLKEKIVFAETREPQQREVSVNLSLQTDRQKQEISARHPIESNTFHFEEAVNRERSVNLVVGLDQDQQRLENIHERKETHRSARHEHKELYDVRTQEVQDIEYYEPIPKVTFQEEREVKKDVSFTLGLEDYEAAQPFEPIPVEKITFEETREIVTDHDVAVVFGLDTPAPVHVQSPRPVSVMSESTIKTRDTIQTREIVPQVTKVREEIKKVETIEQIIQESRVDTRVVVTPPPPPSPPSGVVIARTEIIPPLPRKTSISAAIESAAIHHNEVDLAKPSDSTRIFETSVEKEAKEHRERAEQKIQVQPPPPIPLPPTSGRVEKHVHLENLIPEPTGEHLPESLLTTGFVYTATLEPKRPDLDQTIDFHVHPPAVPETVERVETLQWYVKEGKPPSEIPDDESITTVGELRSATPPYHGELTATAQITPPTRVTATTEITPPVQKPKVVKESPTVRAEVCVVPPPPPQKPKPRPKEPVIEPLIPAPSKQFYFGEDEEDRLSVHSGHSWEEVVPQTPRVVPPPVKPARAVPEPPVSRVNQLSRRPGAEAQPTHHSELQFATREEEELWKTSLERHALPSRKRTEQSLQLERTEEPQRPVPKPSGRIPKKTWSEKIDTENTSQRGAKVLGTYGFLYTATLNPQATVRGKPLDVDEWQMATTSSFTSVDLDVQQVLLSAFTDIEPALTPKQQHQLMIASMEIFPPLSEVQQQLLLDALVVINLTVDQQRQLLTGCEIIPPLTHRQQQQLMTASAEIIPGFTPKQEKRLFYASLQVDPPLTPDQQQQLLFAVSEIFPPSSGPRTRRRTLKEIEEMTRSVEEEEDEMETVYKYGRKRPEETVGRINRRGEWERTTVESESRESAAVDIINRRKEEYEQATRKDERWREDTTRTDEHWREGISTSHNRPQQQHRSERHVGHGKHTSRREFYINAAGASATATPIRISEQTTENTQRRSVSPCSSKGERGDGSSSKYDDSLNSPDGSSSEYEDSLNASSPPTIRIRTPSEWLPYGTLPSARLQPRTRSPSNFPGFHNRIVDIGTYASRLNRNPARYSQLTVKSDSESEMNDDHLSELSSNYEEEDFSLDQSNLRFLTPSPSIWDEKRLELSSRNHSYPEVNSFNGVVDFGTYTFRTHHNPSRYNELKPKGKSDAGSEEDEIIVHTRTTLSRVGDSTPSRTPTFNDYFTGSNQRPMSWQEVQQRAEKRRHERVKDEERRKAERAVFSPMYDGRSETPTHALLLGSPALTELSDWLQHRPMISTRYLQPRPPVPLQLNHKPLVPQHRAPRTAHRTLRTAPRMSRNYHRDKEVSLNQRKWLAEQSTYLEDEDQDLEVSAINMNVKPRIKSEILMAPSPPARSMSPAVRAGSRYTASPQMGTPPMTTEFSGFMYEAPVDGHGSPMSAEMGTYGFTYQATLDGSEPYRKQAEAHLGELEIYTESRKREEYSETPKTITNTPPRRSPWSTPPVTPTPVLATATPPPRGTTPLPPVKELVESRDSAWRKHEETSWGRSLYEKDIVGGRKEFPSLEVTLPVGATHRQEVRGRLDSPEEEVTERITENVIRRRTEQELTYEEQEMNRIAAEASSWLKRTDNKQVEHTGRNTTDPVNRGRPTQSDPRRDPVSHQQQETWETKSTSSFSTRQERVEHESRQGLGDRGPPSDVVHPPNTPFKCDYPLVEPPRPSRDRSRDRASSRDSSREDLERKTAEVIKRAEEMESLYEASTSSSTTNQQSTTNSTWTEKDPRKPRTERPRDSSVDRTKFDRSLEALDRKTTSVVNRVQEMAVAYGTNQNELTTTTTQQQHGPGWSGTRDPAVRDSDVLKRVHEMESEQKTSAAIKRQKDLEAEEQARREREEVERKTASVVKRVKEMEDEQQRIRRLKEQEFSSRQVPESAPEPERRLGMGPDRVIETTMRRTQHREVHFEDQITATVDPTGSNPPESESQPDWIRLVEERKRRQEPLQQYFRPEKYAKKDTPRQLAELPEEDPLDAALERIGERKRQAMKGSPDGSPSSLRKWGNVGALSASASPLPTTSKDDSSFNKGFRRHTTETKEVIEESRFHSEEAMLEALESGDSNLISTMSQSLPSLALMKLMENTPSGQLDRALKDAVSMEELRKTSTKVKRTDGAEEEVREESFARRGDTVSPETKRTKRTVVRKLDKNGEWKEVAVREEDIPMDGDLLGPPVDLPIERVIAGMKSPEDDEWSLSDAVIEETTTTRTIRRVEEEEEDIISIAGTDA</sequence>
<feature type="compositionally biased region" description="Basic and acidic residues" evidence="1">
    <location>
        <begin position="576"/>
        <end position="623"/>
    </location>
</feature>
<feature type="compositionally biased region" description="Basic and acidic residues" evidence="1">
    <location>
        <begin position="741"/>
        <end position="751"/>
    </location>
</feature>
<feature type="compositionally biased region" description="Basic and acidic residues" evidence="1">
    <location>
        <begin position="631"/>
        <end position="651"/>
    </location>
</feature>
<feature type="compositionally biased region" description="Polar residues" evidence="1">
    <location>
        <begin position="3341"/>
        <end position="3358"/>
    </location>
</feature>
<name>A0A1W0XCG2_HYPEX</name>
<feature type="compositionally biased region" description="Basic and acidic residues" evidence="1">
    <location>
        <begin position="2382"/>
        <end position="2395"/>
    </location>
</feature>
<feature type="compositionally biased region" description="Basic and acidic residues" evidence="1">
    <location>
        <begin position="332"/>
        <end position="353"/>
    </location>
</feature>
<feature type="compositionally biased region" description="Basic and acidic residues" evidence="1">
    <location>
        <begin position="1037"/>
        <end position="1050"/>
    </location>
</feature>
<feature type="compositionally biased region" description="Basic and acidic residues" evidence="1">
    <location>
        <begin position="3530"/>
        <end position="3541"/>
    </location>
</feature>
<feature type="compositionally biased region" description="Basic and acidic residues" evidence="1">
    <location>
        <begin position="289"/>
        <end position="299"/>
    </location>
</feature>
<feature type="compositionally biased region" description="Basic and acidic residues" evidence="1">
    <location>
        <begin position="31"/>
        <end position="42"/>
    </location>
</feature>
<feature type="compositionally biased region" description="Basic and acidic residues" evidence="1">
    <location>
        <begin position="3363"/>
        <end position="3373"/>
    </location>
</feature>
<feature type="compositionally biased region" description="Basic and acidic residues" evidence="1">
    <location>
        <begin position="3056"/>
        <end position="3065"/>
    </location>
</feature>
<feature type="compositionally biased region" description="Low complexity" evidence="1">
    <location>
        <begin position="13"/>
        <end position="25"/>
    </location>
</feature>
<feature type="region of interest" description="Disordered" evidence="1">
    <location>
        <begin position="1920"/>
        <end position="2030"/>
    </location>
</feature>
<feature type="compositionally biased region" description="Polar residues" evidence="1">
    <location>
        <begin position="1016"/>
        <end position="1036"/>
    </location>
</feature>
<feature type="compositionally biased region" description="Pro residues" evidence="1">
    <location>
        <begin position="2893"/>
        <end position="2904"/>
    </location>
</feature>
<dbReference type="Proteomes" id="UP000192578">
    <property type="component" value="Unassembled WGS sequence"/>
</dbReference>
<feature type="compositionally biased region" description="Basic and acidic residues" evidence="1">
    <location>
        <begin position="411"/>
        <end position="432"/>
    </location>
</feature>
<feature type="compositionally biased region" description="Polar residues" evidence="1">
    <location>
        <begin position="3038"/>
        <end position="3055"/>
    </location>
</feature>
<feature type="compositionally biased region" description="Basic and acidic residues" evidence="1">
    <location>
        <begin position="3096"/>
        <end position="3129"/>
    </location>
</feature>
<feature type="compositionally biased region" description="Basic and acidic residues" evidence="1">
    <location>
        <begin position="444"/>
        <end position="462"/>
    </location>
</feature>
<feature type="compositionally biased region" description="Basic and acidic residues" evidence="1">
    <location>
        <begin position="990"/>
        <end position="1015"/>
    </location>
</feature>
<feature type="region of interest" description="Disordered" evidence="1">
    <location>
        <begin position="3202"/>
        <end position="3474"/>
    </location>
</feature>
<dbReference type="OrthoDB" id="10590024at2759"/>
<feature type="compositionally biased region" description="Basic and acidic residues" evidence="1">
    <location>
        <begin position="52"/>
        <end position="62"/>
    </location>
</feature>
<feature type="compositionally biased region" description="Polar residues" evidence="1">
    <location>
        <begin position="3016"/>
        <end position="3030"/>
    </location>
</feature>
<feature type="compositionally biased region" description="Polar residues" evidence="1">
    <location>
        <begin position="2364"/>
        <end position="2380"/>
    </location>
</feature>
<feature type="compositionally biased region" description="Basic and acidic residues" evidence="1">
    <location>
        <begin position="3461"/>
        <end position="3474"/>
    </location>
</feature>
<feature type="compositionally biased region" description="Polar residues" evidence="1">
    <location>
        <begin position="687"/>
        <end position="720"/>
    </location>
</feature>
<feature type="compositionally biased region" description="Low complexity" evidence="1">
    <location>
        <begin position="3137"/>
        <end position="3152"/>
    </location>
</feature>
<feature type="compositionally biased region" description="Basic and acidic residues" evidence="1">
    <location>
        <begin position="878"/>
        <end position="905"/>
    </location>
</feature>
<feature type="compositionally biased region" description="Basic and acidic residues" evidence="1">
    <location>
        <begin position="479"/>
        <end position="503"/>
    </location>
</feature>
<organism evidence="2 3">
    <name type="scientific">Hypsibius exemplaris</name>
    <name type="common">Freshwater tardigrade</name>
    <dbReference type="NCBI Taxonomy" id="2072580"/>
    <lineage>
        <taxon>Eukaryota</taxon>
        <taxon>Metazoa</taxon>
        <taxon>Ecdysozoa</taxon>
        <taxon>Tardigrada</taxon>
        <taxon>Eutardigrada</taxon>
        <taxon>Parachela</taxon>
        <taxon>Hypsibioidea</taxon>
        <taxon>Hypsibiidae</taxon>
        <taxon>Hypsibius</taxon>
    </lineage>
</organism>
<feature type="region of interest" description="Disordered" evidence="1">
    <location>
        <begin position="783"/>
        <end position="1089"/>
    </location>
</feature>
<evidence type="ECO:0000313" key="3">
    <source>
        <dbReference type="Proteomes" id="UP000192578"/>
    </source>
</evidence>
<evidence type="ECO:0000256" key="1">
    <source>
        <dbReference type="SAM" id="MobiDB-lite"/>
    </source>
</evidence>
<feature type="compositionally biased region" description="Basic and acidic residues" evidence="1">
    <location>
        <begin position="3380"/>
        <end position="3390"/>
    </location>
</feature>
<feature type="region of interest" description="Disordered" evidence="1">
    <location>
        <begin position="390"/>
        <end position="768"/>
    </location>
</feature>
<feature type="region of interest" description="Disordered" evidence="1">
    <location>
        <begin position="1128"/>
        <end position="1191"/>
    </location>
</feature>
<feature type="compositionally biased region" description="Polar residues" evidence="1">
    <location>
        <begin position="912"/>
        <end position="921"/>
    </location>
</feature>
<evidence type="ECO:0000313" key="2">
    <source>
        <dbReference type="EMBL" id="OQV25175.1"/>
    </source>
</evidence>
<feature type="compositionally biased region" description="Basic and acidic residues" evidence="1">
    <location>
        <begin position="675"/>
        <end position="686"/>
    </location>
</feature>
<feature type="compositionally biased region" description="Basic and acidic residues" evidence="1">
    <location>
        <begin position="833"/>
        <end position="861"/>
    </location>
</feature>
<feature type="compositionally biased region" description="Polar residues" evidence="1">
    <location>
        <begin position="81"/>
        <end position="97"/>
    </location>
</feature>
<feature type="compositionally biased region" description="Polar residues" evidence="1">
    <location>
        <begin position="963"/>
        <end position="978"/>
    </location>
</feature>
<feature type="compositionally biased region" description="Basic and acidic residues" evidence="1">
    <location>
        <begin position="3253"/>
        <end position="3299"/>
    </location>
</feature>
<feature type="compositionally biased region" description="Basic and acidic residues" evidence="1">
    <location>
        <begin position="922"/>
        <end position="931"/>
    </location>
</feature>
<feature type="compositionally biased region" description="Basic and acidic residues" evidence="1">
    <location>
        <begin position="3227"/>
        <end position="3245"/>
    </location>
</feature>
<comment type="caution">
    <text evidence="2">The sequence shown here is derived from an EMBL/GenBank/DDBJ whole genome shotgun (WGS) entry which is preliminary data.</text>
</comment>
<accession>A0A1W0XCG2</accession>
<feature type="region of interest" description="Disordered" evidence="1">
    <location>
        <begin position="232"/>
        <end position="377"/>
    </location>
</feature>
<feature type="region of interest" description="Disordered" evidence="1">
    <location>
        <begin position="2856"/>
        <end position="2905"/>
    </location>
</feature>
<feature type="compositionally biased region" description="Basic and acidic residues" evidence="1">
    <location>
        <begin position="800"/>
        <end position="809"/>
    </location>
</feature>
<feature type="region of interest" description="Disordered" evidence="1">
    <location>
        <begin position="2999"/>
        <end position="3188"/>
    </location>
</feature>
<feature type="compositionally biased region" description="Basic and acidic residues" evidence="1">
    <location>
        <begin position="245"/>
        <end position="261"/>
    </location>
</feature>
<feature type="compositionally biased region" description="Basic and acidic residues" evidence="1">
    <location>
        <begin position="3154"/>
        <end position="3187"/>
    </location>
</feature>
<feature type="region of interest" description="Disordered" evidence="1">
    <location>
        <begin position="2293"/>
        <end position="2342"/>
    </location>
</feature>
<feature type="region of interest" description="Disordered" evidence="1">
    <location>
        <begin position="2358"/>
        <end position="2425"/>
    </location>
</feature>
<protein>
    <submittedName>
        <fullName evidence="2">Uncharacterized protein</fullName>
    </submittedName>
</protein>